<evidence type="ECO:0000256" key="3">
    <source>
        <dbReference type="ARBA" id="ARBA00022670"/>
    </source>
</evidence>
<name>A0A058Z1W1_FONAL</name>
<evidence type="ECO:0000256" key="5">
    <source>
        <dbReference type="ARBA" id="ARBA00022801"/>
    </source>
</evidence>
<dbReference type="InterPro" id="IPR022764">
    <property type="entry name" value="Peptidase_S54_rhomboid_dom"/>
</dbReference>
<evidence type="ECO:0000256" key="4">
    <source>
        <dbReference type="ARBA" id="ARBA00022692"/>
    </source>
</evidence>
<feature type="domain" description="Peptidase S54 rhomboid" evidence="11">
    <location>
        <begin position="49"/>
        <end position="129"/>
    </location>
</feature>
<evidence type="ECO:0000256" key="9">
    <source>
        <dbReference type="SAM" id="Phobius"/>
    </source>
</evidence>
<gene>
    <name evidence="12" type="ORF">H696_05182</name>
</gene>
<dbReference type="RefSeq" id="XP_009497314.1">
    <property type="nucleotide sequence ID" value="XM_009499039.1"/>
</dbReference>
<feature type="signal peptide" evidence="10">
    <location>
        <begin position="1"/>
        <end position="29"/>
    </location>
</feature>
<evidence type="ECO:0000259" key="11">
    <source>
        <dbReference type="Pfam" id="PF01694"/>
    </source>
</evidence>
<keyword evidence="7 9" id="KW-0472">Membrane</keyword>
<feature type="chain" id="PRO_5001566567" description="Peptidase S54 rhomboid domain-containing protein" evidence="10">
    <location>
        <begin position="30"/>
        <end position="452"/>
    </location>
</feature>
<evidence type="ECO:0000256" key="1">
    <source>
        <dbReference type="ARBA" id="ARBA00004141"/>
    </source>
</evidence>
<evidence type="ECO:0000256" key="10">
    <source>
        <dbReference type="SAM" id="SignalP"/>
    </source>
</evidence>
<dbReference type="GO" id="GO:0006508">
    <property type="term" value="P:proteolysis"/>
    <property type="evidence" value="ECO:0007669"/>
    <property type="project" value="UniProtKB-KW"/>
</dbReference>
<accession>A0A058Z1W1</accession>
<dbReference type="Gene3D" id="1.20.1540.10">
    <property type="entry name" value="Rhomboid-like"/>
    <property type="match status" value="1"/>
</dbReference>
<dbReference type="Pfam" id="PF01694">
    <property type="entry name" value="Rhomboid"/>
    <property type="match status" value="1"/>
</dbReference>
<dbReference type="EMBL" id="KB932209">
    <property type="protein sequence ID" value="KCV68260.1"/>
    <property type="molecule type" value="Genomic_DNA"/>
</dbReference>
<reference evidence="12" key="1">
    <citation type="submission" date="2013-04" db="EMBL/GenBank/DDBJ databases">
        <title>The Genome Sequence of Fonticula alba ATCC 38817.</title>
        <authorList>
            <consortium name="The Broad Institute Genomics Platform"/>
            <person name="Russ C."/>
            <person name="Cuomo C."/>
            <person name="Burger G."/>
            <person name="Gray M.W."/>
            <person name="Holland P.W.H."/>
            <person name="King N."/>
            <person name="Lang F.B.F."/>
            <person name="Roger A.J."/>
            <person name="Ruiz-Trillo I."/>
            <person name="Brown M."/>
            <person name="Walker B."/>
            <person name="Young S."/>
            <person name="Zeng Q."/>
            <person name="Gargeya S."/>
            <person name="Fitzgerald M."/>
            <person name="Haas B."/>
            <person name="Abouelleil A."/>
            <person name="Allen A.W."/>
            <person name="Alvarado L."/>
            <person name="Arachchi H.M."/>
            <person name="Berlin A.M."/>
            <person name="Chapman S.B."/>
            <person name="Gainer-Dewar J."/>
            <person name="Goldberg J."/>
            <person name="Griggs A."/>
            <person name="Gujja S."/>
            <person name="Hansen M."/>
            <person name="Howarth C."/>
            <person name="Imamovic A."/>
            <person name="Ireland A."/>
            <person name="Larimer J."/>
            <person name="McCowan C."/>
            <person name="Murphy C."/>
            <person name="Pearson M."/>
            <person name="Poon T.W."/>
            <person name="Priest M."/>
            <person name="Roberts A."/>
            <person name="Saif S."/>
            <person name="Shea T."/>
            <person name="Sisk P."/>
            <person name="Sykes S."/>
            <person name="Wortman J."/>
            <person name="Nusbaum C."/>
            <person name="Birren B."/>
        </authorList>
    </citation>
    <scope>NUCLEOTIDE SEQUENCE [LARGE SCALE GENOMIC DNA]</scope>
    <source>
        <strain evidence="12">ATCC 38817</strain>
    </source>
</reference>
<keyword evidence="6 9" id="KW-1133">Transmembrane helix</keyword>
<dbReference type="PANTHER" id="PTHR43066">
    <property type="entry name" value="RHOMBOID-RELATED PROTEIN"/>
    <property type="match status" value="1"/>
</dbReference>
<comment type="similarity">
    <text evidence="2">Belongs to the peptidase S54 family.</text>
</comment>
<feature type="region of interest" description="Disordered" evidence="8">
    <location>
        <begin position="386"/>
        <end position="423"/>
    </location>
</feature>
<sequence>MIFRNFPPPPAFTCLLVLALGLIWTFAPPATIPAVCLGPPQLGKGFWRQVASIAVSPLFHAGALHFLMNSLAGVSVLGRIERKIGSLPAAGLVFLLVLPLVGTMQTLFLWLTGLSECSVGFSGALFCFFILEPHLQAASSEPALPQHTANSPATGVSAGSARNSAGRGANIVSFGQLASTPTTDGGSVSETPSDASAPWPPFPQQLIPWLSLLILQVLLPRVSFSSHFAGLLAGHLLAVLLARVPHALEWTLVAAWHVSNALARYCHTSAGPMTRGLDQFLDAVPAGGADLPRPSVSLAPTMETVVWFRHGFKTAYEGAAAALGRPAAAAAAPTGSAGVRLGDPPTPRGTSPSLMAQTSETMRSAWAAATAAAARTWKDFQHWRQGRWRDRPTSEERRPFSTAGDESAWPFGEAEAPDDVPGASMNTIEMASLEAAIGTGSGQTQPSWRISD</sequence>
<evidence type="ECO:0000256" key="2">
    <source>
        <dbReference type="ARBA" id="ARBA00009045"/>
    </source>
</evidence>
<dbReference type="GeneID" id="20529907"/>
<feature type="region of interest" description="Disordered" evidence="8">
    <location>
        <begin position="334"/>
        <end position="354"/>
    </location>
</feature>
<keyword evidence="4 9" id="KW-0812">Transmembrane</keyword>
<dbReference type="STRING" id="691883.A0A058Z1W1"/>
<protein>
    <recommendedName>
        <fullName evidence="11">Peptidase S54 rhomboid domain-containing protein</fullName>
    </recommendedName>
</protein>
<keyword evidence="3" id="KW-0645">Protease</keyword>
<evidence type="ECO:0000313" key="13">
    <source>
        <dbReference type="Proteomes" id="UP000030693"/>
    </source>
</evidence>
<evidence type="ECO:0000313" key="12">
    <source>
        <dbReference type="EMBL" id="KCV68260.1"/>
    </source>
</evidence>
<dbReference type="AlphaFoldDB" id="A0A058Z1W1"/>
<feature type="transmembrane region" description="Helical" evidence="9">
    <location>
        <begin position="84"/>
        <end position="101"/>
    </location>
</feature>
<keyword evidence="5" id="KW-0378">Hydrolase</keyword>
<feature type="transmembrane region" description="Helical" evidence="9">
    <location>
        <begin position="58"/>
        <end position="77"/>
    </location>
</feature>
<dbReference type="Proteomes" id="UP000030693">
    <property type="component" value="Unassembled WGS sequence"/>
</dbReference>
<proteinExistence type="inferred from homology"/>
<keyword evidence="13" id="KW-1185">Reference proteome</keyword>
<dbReference type="GO" id="GO:0004252">
    <property type="term" value="F:serine-type endopeptidase activity"/>
    <property type="evidence" value="ECO:0007669"/>
    <property type="project" value="InterPro"/>
</dbReference>
<comment type="subcellular location">
    <subcellularLocation>
        <location evidence="1">Membrane</location>
        <topology evidence="1">Multi-pass membrane protein</topology>
    </subcellularLocation>
</comment>
<feature type="region of interest" description="Disordered" evidence="8">
    <location>
        <begin position="142"/>
        <end position="162"/>
    </location>
</feature>
<evidence type="ECO:0000256" key="7">
    <source>
        <dbReference type="ARBA" id="ARBA00023136"/>
    </source>
</evidence>
<dbReference type="PANTHER" id="PTHR43066:SF1">
    <property type="entry name" value="RHOMBOID PROTEIN 2"/>
    <property type="match status" value="1"/>
</dbReference>
<dbReference type="InterPro" id="IPR035952">
    <property type="entry name" value="Rhomboid-like_sf"/>
</dbReference>
<keyword evidence="10" id="KW-0732">Signal</keyword>
<dbReference type="SUPFAM" id="SSF144091">
    <property type="entry name" value="Rhomboid-like"/>
    <property type="match status" value="2"/>
</dbReference>
<dbReference type="GO" id="GO:0016020">
    <property type="term" value="C:membrane"/>
    <property type="evidence" value="ECO:0007669"/>
    <property type="project" value="UniProtKB-SubCell"/>
</dbReference>
<feature type="compositionally biased region" description="Basic and acidic residues" evidence="8">
    <location>
        <begin position="386"/>
        <end position="399"/>
    </location>
</feature>
<evidence type="ECO:0000256" key="8">
    <source>
        <dbReference type="SAM" id="MobiDB-lite"/>
    </source>
</evidence>
<evidence type="ECO:0000256" key="6">
    <source>
        <dbReference type="ARBA" id="ARBA00022989"/>
    </source>
</evidence>
<organism evidence="12">
    <name type="scientific">Fonticula alba</name>
    <name type="common">Slime mold</name>
    <dbReference type="NCBI Taxonomy" id="691883"/>
    <lineage>
        <taxon>Eukaryota</taxon>
        <taxon>Rotosphaerida</taxon>
        <taxon>Fonticulaceae</taxon>
        <taxon>Fonticula</taxon>
    </lineage>
</organism>